<accession>A0A285SJP8</accession>
<organism evidence="3 4">
    <name type="scientific">Ureibacillus xyleni</name>
    <dbReference type="NCBI Taxonomy" id="614648"/>
    <lineage>
        <taxon>Bacteria</taxon>
        <taxon>Bacillati</taxon>
        <taxon>Bacillota</taxon>
        <taxon>Bacilli</taxon>
        <taxon>Bacillales</taxon>
        <taxon>Caryophanaceae</taxon>
        <taxon>Ureibacillus</taxon>
    </lineage>
</organism>
<keyword evidence="1" id="KW-0732">Signal</keyword>
<sequence length="574" mass="64480">MRRRLFYTTCAIAAIVAPISIQSADAATTNFTDITIYPEETQQDILNLVELGIIKGTSPTTFSPKESITRGQVVKMLGRFLVNSGITEIPSDWETKQYFTDLPVTIKDRELLKYAAVVKSTSVFNGKPDGSLYSSGKITRENMALVLDRATEAMRGKSLVEIANYEEGNVEDIYTARTETQEAVNALNVLGISNVSNFNPKGNVLRVHFASFLTRAISYMAPEMVESTVTINAKDYGFTSFSEITNLDETSLNVDFSSSKITVSGEFAPDEVNTFMDWLDIQGTDLFGNEHFVSLDFELNENAQLQVYNEKNTLTENIPAQAFLMDSFTNVSVTSVNREPLSTNYNYRTVLPIKKDTAVNEIMALSLTGMRNNEIVTEKVQYYIDFAGNIVLDQAANNHSLNYNYYLSNSGDVIFKGLPVENKTFYYLPVSTDMNWEYAAFQDDKTIEEIFAFFKTDGTKDNFDFSKSKYVLLIDEDKNVYGVLNLSEVDGFFEKYSFELKAPANVTISEMYGFGDVFLTQQSNGNILATATGEEVEGSLVLILDEAENEYYYIISKTAKGYELTPYNEDLFYE</sequence>
<keyword evidence="4" id="KW-1185">Reference proteome</keyword>
<dbReference type="InterPro" id="IPR001119">
    <property type="entry name" value="SLH_dom"/>
</dbReference>
<protein>
    <submittedName>
        <fullName evidence="3">S-layer family protein</fullName>
    </submittedName>
</protein>
<dbReference type="EMBL" id="OBMQ01000004">
    <property type="protein sequence ID" value="SOC06185.1"/>
    <property type="molecule type" value="Genomic_DNA"/>
</dbReference>
<dbReference type="Proteomes" id="UP000219636">
    <property type="component" value="Unassembled WGS sequence"/>
</dbReference>
<name>A0A285SJP8_9BACL</name>
<dbReference type="RefSeq" id="WP_097073155.1">
    <property type="nucleotide sequence ID" value="NZ_OBMQ01000004.1"/>
</dbReference>
<dbReference type="PROSITE" id="PS51272">
    <property type="entry name" value="SLH"/>
    <property type="match status" value="1"/>
</dbReference>
<feature type="signal peptide" evidence="1">
    <location>
        <begin position="1"/>
        <end position="26"/>
    </location>
</feature>
<reference evidence="4" key="1">
    <citation type="submission" date="2017-08" db="EMBL/GenBank/DDBJ databases">
        <authorList>
            <person name="Varghese N."/>
            <person name="Submissions S."/>
        </authorList>
    </citation>
    <scope>NUCLEOTIDE SEQUENCE [LARGE SCALE GENOMIC DNA]</scope>
    <source>
        <strain evidence="4">JC22</strain>
    </source>
</reference>
<gene>
    <name evidence="3" type="ORF">SAMN05880501_104206</name>
</gene>
<dbReference type="Pfam" id="PF00395">
    <property type="entry name" value="SLH"/>
    <property type="match status" value="1"/>
</dbReference>
<evidence type="ECO:0000259" key="2">
    <source>
        <dbReference type="PROSITE" id="PS51272"/>
    </source>
</evidence>
<evidence type="ECO:0000313" key="3">
    <source>
        <dbReference type="EMBL" id="SOC06185.1"/>
    </source>
</evidence>
<feature type="chain" id="PRO_5013398124" evidence="1">
    <location>
        <begin position="27"/>
        <end position="574"/>
    </location>
</feature>
<dbReference type="OrthoDB" id="2839183at2"/>
<dbReference type="AlphaFoldDB" id="A0A285SJP8"/>
<proteinExistence type="predicted"/>
<evidence type="ECO:0000313" key="4">
    <source>
        <dbReference type="Proteomes" id="UP000219636"/>
    </source>
</evidence>
<feature type="domain" description="SLH" evidence="2">
    <location>
        <begin position="28"/>
        <end position="91"/>
    </location>
</feature>
<evidence type="ECO:0000256" key="1">
    <source>
        <dbReference type="SAM" id="SignalP"/>
    </source>
</evidence>